<dbReference type="Proteomes" id="UP001216907">
    <property type="component" value="Unassembled WGS sequence"/>
</dbReference>
<feature type="chain" id="PRO_5046354159" evidence="2">
    <location>
        <begin position="25"/>
        <end position="311"/>
    </location>
</feature>
<sequence>MRAKWGFSAVASRRAVLGLLAAGAAGVWGCNPHKDQIRPDNLLDRIGRRQGEVIEPKKCALRMAVLTRPFRDPLVNEAAWRAVDEQAVAPEERLALQANGIRMGRITGDLPRELEALMNAPPPNKVEPVTFLVPEGTQELLTLSDGVDEASLLLNLDRHVTGRDYAMASGFYRVTPEHHESDAVSLRFTPEIHHGPVQRSYQPLQQPTPYALQEFKIADGQQQDALRDLTTTLVVEPTQAVVLGCLPDQERSLGAFLFTAAGEHPDQRSQRLVLIWAERNQRGVIDEKPAKSAAGRDAGPRPTPAKDEVAG</sequence>
<dbReference type="RefSeq" id="WP_277863637.1">
    <property type="nucleotide sequence ID" value="NZ_JARRAG010000002.1"/>
</dbReference>
<accession>A0ABT6FIF8</accession>
<proteinExistence type="predicted"/>
<evidence type="ECO:0000256" key="2">
    <source>
        <dbReference type="SAM" id="SignalP"/>
    </source>
</evidence>
<reference evidence="3 4" key="1">
    <citation type="submission" date="2023-03" db="EMBL/GenBank/DDBJ databases">
        <title>Paludisphaera mucosa sp. nov. a novel planctomycete from northern fen.</title>
        <authorList>
            <person name="Ivanova A."/>
        </authorList>
    </citation>
    <scope>NUCLEOTIDE SEQUENCE [LARGE SCALE GENOMIC DNA]</scope>
    <source>
        <strain evidence="3 4">Pla2</strain>
    </source>
</reference>
<evidence type="ECO:0000256" key="1">
    <source>
        <dbReference type="SAM" id="MobiDB-lite"/>
    </source>
</evidence>
<name>A0ABT6FIF8_9BACT</name>
<keyword evidence="4" id="KW-1185">Reference proteome</keyword>
<evidence type="ECO:0000313" key="3">
    <source>
        <dbReference type="EMBL" id="MDG3007356.1"/>
    </source>
</evidence>
<keyword evidence="2" id="KW-0732">Signal</keyword>
<protein>
    <submittedName>
        <fullName evidence="3">Uncharacterized protein</fullName>
    </submittedName>
</protein>
<dbReference type="EMBL" id="JARRAG010000002">
    <property type="protein sequence ID" value="MDG3007356.1"/>
    <property type="molecule type" value="Genomic_DNA"/>
</dbReference>
<evidence type="ECO:0000313" key="4">
    <source>
        <dbReference type="Proteomes" id="UP001216907"/>
    </source>
</evidence>
<gene>
    <name evidence="3" type="ORF">PZE19_26640</name>
</gene>
<feature type="signal peptide" evidence="2">
    <location>
        <begin position="1"/>
        <end position="24"/>
    </location>
</feature>
<feature type="region of interest" description="Disordered" evidence="1">
    <location>
        <begin position="285"/>
        <end position="311"/>
    </location>
</feature>
<organism evidence="3 4">
    <name type="scientific">Paludisphaera mucosa</name>
    <dbReference type="NCBI Taxonomy" id="3030827"/>
    <lineage>
        <taxon>Bacteria</taxon>
        <taxon>Pseudomonadati</taxon>
        <taxon>Planctomycetota</taxon>
        <taxon>Planctomycetia</taxon>
        <taxon>Isosphaerales</taxon>
        <taxon>Isosphaeraceae</taxon>
        <taxon>Paludisphaera</taxon>
    </lineage>
</organism>
<comment type="caution">
    <text evidence="3">The sequence shown here is derived from an EMBL/GenBank/DDBJ whole genome shotgun (WGS) entry which is preliminary data.</text>
</comment>